<keyword evidence="2" id="KW-1185">Reference proteome</keyword>
<sequence length="50" mass="4852">MDEGSGSVDDRVFVIAGGEASPLLGVAEAAFDDVAVSVAIGVESDGLASV</sequence>
<name>A0A7X5R3M0_9MICO</name>
<protein>
    <submittedName>
        <fullName evidence="1">Uncharacterized protein</fullName>
    </submittedName>
</protein>
<comment type="caution">
    <text evidence="1">The sequence shown here is derived from an EMBL/GenBank/DDBJ whole genome shotgun (WGS) entry which is preliminary data.</text>
</comment>
<evidence type="ECO:0000313" key="1">
    <source>
        <dbReference type="EMBL" id="NIH55064.1"/>
    </source>
</evidence>
<organism evidence="1 2">
    <name type="scientific">Lysinibacter cavernae</name>
    <dbReference type="NCBI Taxonomy" id="1640652"/>
    <lineage>
        <taxon>Bacteria</taxon>
        <taxon>Bacillati</taxon>
        <taxon>Actinomycetota</taxon>
        <taxon>Actinomycetes</taxon>
        <taxon>Micrococcales</taxon>
        <taxon>Microbacteriaceae</taxon>
        <taxon>Lysinibacter</taxon>
    </lineage>
</organism>
<reference evidence="1 2" key="1">
    <citation type="submission" date="2020-02" db="EMBL/GenBank/DDBJ databases">
        <title>Sequencing the genomes of 1000 actinobacteria strains.</title>
        <authorList>
            <person name="Klenk H.-P."/>
        </authorList>
    </citation>
    <scope>NUCLEOTIDE SEQUENCE [LARGE SCALE GENOMIC DNA]</scope>
    <source>
        <strain evidence="1 2">DSM 27960</strain>
    </source>
</reference>
<accession>A0A7X5R3M0</accession>
<dbReference type="EMBL" id="JAAMOX010000003">
    <property type="protein sequence ID" value="NIH55064.1"/>
    <property type="molecule type" value="Genomic_DNA"/>
</dbReference>
<evidence type="ECO:0000313" key="2">
    <source>
        <dbReference type="Proteomes" id="UP000541033"/>
    </source>
</evidence>
<dbReference type="AlphaFoldDB" id="A0A7X5R3M0"/>
<gene>
    <name evidence="1" type="ORF">FHX76_002979</name>
</gene>
<proteinExistence type="predicted"/>
<dbReference type="RefSeq" id="WP_386762228.1">
    <property type="nucleotide sequence ID" value="NZ_JAAMOX010000003.1"/>
</dbReference>
<dbReference type="Proteomes" id="UP000541033">
    <property type="component" value="Unassembled WGS sequence"/>
</dbReference>